<keyword evidence="2" id="KW-1185">Reference proteome</keyword>
<gene>
    <name evidence="1" type="ORF">PGT21_007007</name>
</gene>
<protein>
    <submittedName>
        <fullName evidence="1">Uncharacterized protein</fullName>
    </submittedName>
</protein>
<evidence type="ECO:0000313" key="2">
    <source>
        <dbReference type="Proteomes" id="UP000324748"/>
    </source>
</evidence>
<sequence>MYELRMVYLSPHPPVIEAIQVNTVHETHIGSADSLAYWIQEWGLPVGANASSAVPGGFNAVTAREMLETRTTNNPTSGLFSIHQCTSFTAKLMPVIGWPFISMNVTWRDSAAAQPAGGDYIRLLRATPTGNTYGFTPLSHYSPVLRGLALLDAQTCTPVGRTPMYDD</sequence>
<dbReference type="Proteomes" id="UP000324748">
    <property type="component" value="Unassembled WGS sequence"/>
</dbReference>
<comment type="caution">
    <text evidence="1">The sequence shown here is derived from an EMBL/GenBank/DDBJ whole genome shotgun (WGS) entry which is preliminary data.</text>
</comment>
<dbReference type="EMBL" id="VSWC01000197">
    <property type="protein sequence ID" value="KAA1064534.1"/>
    <property type="molecule type" value="Genomic_DNA"/>
</dbReference>
<evidence type="ECO:0000313" key="1">
    <source>
        <dbReference type="EMBL" id="KAA1064534.1"/>
    </source>
</evidence>
<dbReference type="AlphaFoldDB" id="A0A5B0LM20"/>
<accession>A0A5B0LM20</accession>
<name>A0A5B0LM20_PUCGR</name>
<reference evidence="1 2" key="1">
    <citation type="submission" date="2019-05" db="EMBL/GenBank/DDBJ databases">
        <title>Emergence of the Ug99 lineage of the wheat stem rust pathogen through somatic hybridization.</title>
        <authorList>
            <person name="Li F."/>
            <person name="Upadhyaya N.M."/>
            <person name="Sperschneider J."/>
            <person name="Matny O."/>
            <person name="Nguyen-Phuc H."/>
            <person name="Mago R."/>
            <person name="Raley C."/>
            <person name="Miller M.E."/>
            <person name="Silverstein K.A.T."/>
            <person name="Henningsen E."/>
            <person name="Hirsch C.D."/>
            <person name="Visser B."/>
            <person name="Pretorius Z.A."/>
            <person name="Steffenson B.J."/>
            <person name="Schwessinger B."/>
            <person name="Dodds P.N."/>
            <person name="Figueroa M."/>
        </authorList>
    </citation>
    <scope>NUCLEOTIDE SEQUENCE [LARGE SCALE GENOMIC DNA]</scope>
    <source>
        <strain evidence="1">21-0</strain>
    </source>
</reference>
<organism evidence="1 2">
    <name type="scientific">Puccinia graminis f. sp. tritici</name>
    <dbReference type="NCBI Taxonomy" id="56615"/>
    <lineage>
        <taxon>Eukaryota</taxon>
        <taxon>Fungi</taxon>
        <taxon>Dikarya</taxon>
        <taxon>Basidiomycota</taxon>
        <taxon>Pucciniomycotina</taxon>
        <taxon>Pucciniomycetes</taxon>
        <taxon>Pucciniales</taxon>
        <taxon>Pucciniaceae</taxon>
        <taxon>Puccinia</taxon>
    </lineage>
</organism>
<proteinExistence type="predicted"/>